<dbReference type="SUPFAM" id="SSF100934">
    <property type="entry name" value="Heat shock protein 70kD (HSP70), C-terminal subdomain"/>
    <property type="match status" value="1"/>
</dbReference>
<dbReference type="Pfam" id="PF00012">
    <property type="entry name" value="HSP70"/>
    <property type="match status" value="3"/>
</dbReference>
<dbReference type="Gene3D" id="3.90.640.10">
    <property type="entry name" value="Actin, Chain A, domain 4"/>
    <property type="match status" value="1"/>
</dbReference>
<dbReference type="PANTHER" id="PTHR19375">
    <property type="entry name" value="HEAT SHOCK PROTEIN 70KDA"/>
    <property type="match status" value="1"/>
</dbReference>
<dbReference type="PROSITE" id="PS01036">
    <property type="entry name" value="HSP70_3"/>
    <property type="match status" value="1"/>
</dbReference>
<comment type="similarity">
    <text evidence="1">Belongs to the heat shock protein 70 family.</text>
</comment>
<dbReference type="InterPro" id="IPR029047">
    <property type="entry name" value="HSP70_peptide-bd_sf"/>
</dbReference>
<dbReference type="InterPro" id="IPR013126">
    <property type="entry name" value="Hsp_70_fam"/>
</dbReference>
<keyword evidence="3" id="KW-0067">ATP-binding</keyword>
<dbReference type="InterPro" id="IPR043129">
    <property type="entry name" value="ATPase_NBD"/>
</dbReference>
<evidence type="ECO:0000256" key="2">
    <source>
        <dbReference type="ARBA" id="ARBA00022741"/>
    </source>
</evidence>
<dbReference type="Proteomes" id="UP000694381">
    <property type="component" value="Unassembled WGS sequence"/>
</dbReference>
<dbReference type="InterPro" id="IPR018181">
    <property type="entry name" value="Heat_shock_70_CS"/>
</dbReference>
<evidence type="ECO:0000313" key="7">
    <source>
        <dbReference type="Proteomes" id="UP000694381"/>
    </source>
</evidence>
<reference evidence="6" key="1">
    <citation type="submission" date="2025-08" db="UniProtKB">
        <authorList>
            <consortium name="Ensembl"/>
        </authorList>
    </citation>
    <scope>IDENTIFICATION</scope>
</reference>
<dbReference type="Gene3D" id="1.20.1270.10">
    <property type="match status" value="1"/>
</dbReference>
<dbReference type="GO" id="GO:0005524">
    <property type="term" value="F:ATP binding"/>
    <property type="evidence" value="ECO:0007669"/>
    <property type="project" value="UniProtKB-KW"/>
</dbReference>
<evidence type="ECO:0000256" key="5">
    <source>
        <dbReference type="SAM" id="MobiDB-lite"/>
    </source>
</evidence>
<reference evidence="6" key="2">
    <citation type="submission" date="2025-09" db="UniProtKB">
        <authorList>
            <consortium name="Ensembl"/>
        </authorList>
    </citation>
    <scope>IDENTIFICATION</scope>
</reference>
<dbReference type="SUPFAM" id="SSF100920">
    <property type="entry name" value="Heat shock protein 70kD (HSP70), peptide-binding domain"/>
    <property type="match status" value="1"/>
</dbReference>
<dbReference type="Gene3D" id="3.30.30.30">
    <property type="match status" value="1"/>
</dbReference>
<organism evidence="6 7">
    <name type="scientific">Nannospalax galili</name>
    <name type="common">Northern Israeli blind subterranean mole rat</name>
    <name type="synonym">Spalax galili</name>
    <dbReference type="NCBI Taxonomy" id="1026970"/>
    <lineage>
        <taxon>Eukaryota</taxon>
        <taxon>Metazoa</taxon>
        <taxon>Chordata</taxon>
        <taxon>Craniata</taxon>
        <taxon>Vertebrata</taxon>
        <taxon>Euteleostomi</taxon>
        <taxon>Mammalia</taxon>
        <taxon>Eutheria</taxon>
        <taxon>Euarchontoglires</taxon>
        <taxon>Glires</taxon>
        <taxon>Rodentia</taxon>
        <taxon>Myomorpha</taxon>
        <taxon>Muroidea</taxon>
        <taxon>Spalacidae</taxon>
        <taxon>Spalacinae</taxon>
        <taxon>Nannospalax</taxon>
    </lineage>
</organism>
<accession>A0A8C6R8F2</accession>
<dbReference type="InterPro" id="IPR029048">
    <property type="entry name" value="HSP70_C_sf"/>
</dbReference>
<evidence type="ECO:0000256" key="4">
    <source>
        <dbReference type="ARBA" id="ARBA00023016"/>
    </source>
</evidence>
<name>A0A8C6R8F2_NANGA</name>
<dbReference type="FunFam" id="1.20.1270.10:FF:000003">
    <property type="entry name" value="heat shock cognate 71 kDa protein-like"/>
    <property type="match status" value="1"/>
</dbReference>
<keyword evidence="2" id="KW-0547">Nucleotide-binding</keyword>
<dbReference type="SUPFAM" id="SSF53067">
    <property type="entry name" value="Actin-like ATPase domain"/>
    <property type="match status" value="2"/>
</dbReference>
<keyword evidence="4" id="KW-0346">Stress response</keyword>
<evidence type="ECO:0000256" key="3">
    <source>
        <dbReference type="ARBA" id="ARBA00022840"/>
    </source>
</evidence>
<dbReference type="GeneTree" id="ENSGT00950000183206"/>
<protein>
    <submittedName>
        <fullName evidence="6">Uncharacterized protein</fullName>
    </submittedName>
</protein>
<evidence type="ECO:0000313" key="6">
    <source>
        <dbReference type="Ensembl" id="ENSNGAP00000013765.1"/>
    </source>
</evidence>
<feature type="region of interest" description="Disordered" evidence="5">
    <location>
        <begin position="383"/>
        <end position="412"/>
    </location>
</feature>
<dbReference type="FunFam" id="3.90.640.10:FF:000134">
    <property type="entry name" value="Heat shock cognate 71 kDa protein"/>
    <property type="match status" value="1"/>
</dbReference>
<dbReference type="Gene3D" id="2.60.34.10">
    <property type="entry name" value="Substrate Binding Domain Of DNAk, Chain A, domain 1"/>
    <property type="match status" value="1"/>
</dbReference>
<feature type="compositionally biased region" description="Low complexity" evidence="5">
    <location>
        <begin position="394"/>
        <end position="406"/>
    </location>
</feature>
<sequence length="412" mass="45286">MNSVGLAVGIDLGITYSCMGLLHYVASTDTKRLISDATKNQVAVNLTNTVFDAKHLIGHRFDDAVVQSDVTHRPSMVVNNFKRKHKKDISESKRAVRRLCTGCEPAKRTLSSSTQARIEINSLYKEIDFYTSVTRARFEELNSWVQCIFLAGGSTCIPRIQKLLQDFFHGKELNRSINPNEAVAYGAAVQASLLVDVSPLSLGIETAGGVVTVSLSTILPFLPSRQTITTHSDTQPGVLIQVYECERAMTKGNNLLGKFELTGIPPIEVTFDIDSTGKENKMTSLNDKGCLTEMYKAEDEKQRDKVSFKNSLESYAFNMKVTLEDEKLQGKISDEDKQKILDKCNELISCLDKNQTAEKEEFEHQRKELEKVCNPSIAKLYQSAGGMPGGFPGSGAPPSGGASSGPTNEEVD</sequence>
<dbReference type="GO" id="GO:0140662">
    <property type="term" value="F:ATP-dependent protein folding chaperone"/>
    <property type="evidence" value="ECO:0007669"/>
    <property type="project" value="InterPro"/>
</dbReference>
<evidence type="ECO:0000256" key="1">
    <source>
        <dbReference type="ARBA" id="ARBA00007381"/>
    </source>
</evidence>
<dbReference type="Gene3D" id="3.30.420.40">
    <property type="match status" value="3"/>
</dbReference>
<proteinExistence type="inferred from homology"/>
<dbReference type="AlphaFoldDB" id="A0A8C6R8F2"/>
<keyword evidence="7" id="KW-1185">Reference proteome</keyword>
<dbReference type="Ensembl" id="ENSNGAT00000019347.1">
    <property type="protein sequence ID" value="ENSNGAP00000013765.1"/>
    <property type="gene ID" value="ENSNGAG00000015249.1"/>
</dbReference>